<evidence type="ECO:0000313" key="4">
    <source>
        <dbReference type="Proteomes" id="UP000331127"/>
    </source>
</evidence>
<dbReference type="InterPro" id="IPR050811">
    <property type="entry name" value="Phosphate_ABC_transporter"/>
</dbReference>
<dbReference type="RefSeq" id="WP_155352388.1">
    <property type="nucleotide sequence ID" value="NZ_BAAAHL010000022.1"/>
</dbReference>
<dbReference type="PANTHER" id="PTHR30570">
    <property type="entry name" value="PERIPLASMIC PHOSPHATE BINDING COMPONENT OF PHOSPHATE ABC TRANSPORTER"/>
    <property type="match status" value="1"/>
</dbReference>
<evidence type="ECO:0000256" key="1">
    <source>
        <dbReference type="ARBA" id="ARBA00022729"/>
    </source>
</evidence>
<proteinExistence type="predicted"/>
<reference evidence="3 4" key="1">
    <citation type="submission" date="2019-10" db="EMBL/GenBank/DDBJ databases">
        <title>Whole genome shotgun sequence of Acrocarpospora macrocephala NBRC 16266.</title>
        <authorList>
            <person name="Ichikawa N."/>
            <person name="Kimura A."/>
            <person name="Kitahashi Y."/>
            <person name="Komaki H."/>
            <person name="Oguchi A."/>
        </authorList>
    </citation>
    <scope>NUCLEOTIDE SEQUENCE [LARGE SCALE GENOMIC DNA]</scope>
    <source>
        <strain evidence="3 4">NBRC 16266</strain>
    </source>
</reference>
<dbReference type="Proteomes" id="UP000331127">
    <property type="component" value="Unassembled WGS sequence"/>
</dbReference>
<dbReference type="AlphaFoldDB" id="A0A5M3WJS9"/>
<dbReference type="EMBL" id="BLAE01000003">
    <property type="protein sequence ID" value="GES06668.1"/>
    <property type="molecule type" value="Genomic_DNA"/>
</dbReference>
<gene>
    <name evidence="3" type="ORF">Amac_002630</name>
</gene>
<keyword evidence="1" id="KW-0732">Signal</keyword>
<dbReference type="InterPro" id="IPR024370">
    <property type="entry name" value="PBP_domain"/>
</dbReference>
<dbReference type="OrthoDB" id="3636760at2"/>
<dbReference type="SUPFAM" id="SSF53850">
    <property type="entry name" value="Periplasmic binding protein-like II"/>
    <property type="match status" value="1"/>
</dbReference>
<feature type="domain" description="PBP" evidence="2">
    <location>
        <begin position="113"/>
        <end position="338"/>
    </location>
</feature>
<dbReference type="PANTHER" id="PTHR30570:SF1">
    <property type="entry name" value="PHOSPHATE-BINDING PROTEIN PSTS"/>
    <property type="match status" value="1"/>
</dbReference>
<sequence length="400" mass="41625">MSTEIQSATPGRLRRLARRMGAVAVAAVTVTALATPAWALPDFADGKMNSVIRGSGSDTTFFAMQAMDAAFNGSPGCELVLPPNTPQYTCLADLPTTVLTENYDHEAALSQFPQGSGAGLRQLCQQNDGPTGGLPAGVSPISYARSSSSVSSIPSTCNSGDQLRYVGWAKDAIAIAKWLGGASGPVTNLTHAQLQEIFRDVSGDGCAEDWGDFGGTPGTPIIVHGIQTSSGTYATITSFLGGDANACVAATGGQVLFENDCTEINNLSAAAKGASLWPLSFGKYITGAANCTDAATDLISVGGIAATPTTIQNSTYQYNRTLYNVYRRGGPGWIEGYIGENGWICKPNAVHSKKVGDTNPGQANANVDRNWGLAIDKVITDAGFVKVNATGNKCNFVNFN</sequence>
<accession>A0A5M3WJS9</accession>
<protein>
    <recommendedName>
        <fullName evidence="2">PBP domain-containing protein</fullName>
    </recommendedName>
</protein>
<name>A0A5M3WJS9_9ACTN</name>
<comment type="caution">
    <text evidence="3">The sequence shown here is derived from an EMBL/GenBank/DDBJ whole genome shotgun (WGS) entry which is preliminary data.</text>
</comment>
<keyword evidence="4" id="KW-1185">Reference proteome</keyword>
<evidence type="ECO:0000313" key="3">
    <source>
        <dbReference type="EMBL" id="GES06668.1"/>
    </source>
</evidence>
<organism evidence="3 4">
    <name type="scientific">Acrocarpospora macrocephala</name>
    <dbReference type="NCBI Taxonomy" id="150177"/>
    <lineage>
        <taxon>Bacteria</taxon>
        <taxon>Bacillati</taxon>
        <taxon>Actinomycetota</taxon>
        <taxon>Actinomycetes</taxon>
        <taxon>Streptosporangiales</taxon>
        <taxon>Streptosporangiaceae</taxon>
        <taxon>Acrocarpospora</taxon>
    </lineage>
</organism>
<dbReference type="Gene3D" id="3.40.190.10">
    <property type="entry name" value="Periplasmic binding protein-like II"/>
    <property type="match status" value="1"/>
</dbReference>
<evidence type="ECO:0000259" key="2">
    <source>
        <dbReference type="Pfam" id="PF12849"/>
    </source>
</evidence>
<dbReference type="Pfam" id="PF12849">
    <property type="entry name" value="PBP_like_2"/>
    <property type="match status" value="1"/>
</dbReference>